<dbReference type="Pfam" id="PF12705">
    <property type="entry name" value="PDDEXK_1"/>
    <property type="match status" value="1"/>
</dbReference>
<comment type="cofactor">
    <cofactor evidence="13">
        <name>Mg(2+)</name>
        <dbReference type="ChEBI" id="CHEBI:18420"/>
    </cofactor>
</comment>
<keyword evidence="8 13" id="KW-0238">DNA-binding</keyword>
<feature type="domain" description="UvrD-like helicase ATP-binding" evidence="15">
    <location>
        <begin position="1"/>
        <end position="476"/>
    </location>
</feature>
<dbReference type="Pfam" id="PF13361">
    <property type="entry name" value="UvrD_C"/>
    <property type="match status" value="1"/>
</dbReference>
<evidence type="ECO:0000256" key="11">
    <source>
        <dbReference type="ARBA" id="ARBA00034617"/>
    </source>
</evidence>
<evidence type="ECO:0000256" key="14">
    <source>
        <dbReference type="PROSITE-ProRule" id="PRU00560"/>
    </source>
</evidence>
<dbReference type="AlphaFoldDB" id="A0A556P6S6"/>
<dbReference type="GO" id="GO:0016887">
    <property type="term" value="F:ATP hydrolysis activity"/>
    <property type="evidence" value="ECO:0007669"/>
    <property type="project" value="RHEA"/>
</dbReference>
<evidence type="ECO:0000256" key="4">
    <source>
        <dbReference type="ARBA" id="ARBA00022801"/>
    </source>
</evidence>
<gene>
    <name evidence="13 17" type="primary">addA</name>
    <name evidence="17" type="ORF">FPQ13_12200</name>
</gene>
<evidence type="ECO:0000256" key="5">
    <source>
        <dbReference type="ARBA" id="ARBA00022806"/>
    </source>
</evidence>
<dbReference type="InterPro" id="IPR014152">
    <property type="entry name" value="AddA"/>
</dbReference>
<proteinExistence type="inferred from homology"/>
<dbReference type="SUPFAM" id="SSF52980">
    <property type="entry name" value="Restriction endonuclease-like"/>
    <property type="match status" value="1"/>
</dbReference>
<dbReference type="InterPro" id="IPR000212">
    <property type="entry name" value="DNA_helicase_UvrD/REP"/>
</dbReference>
<keyword evidence="2 13" id="KW-0547">Nucleotide-binding</keyword>
<dbReference type="InterPro" id="IPR014016">
    <property type="entry name" value="UvrD-like_ATP-bd"/>
</dbReference>
<dbReference type="GO" id="GO:0005829">
    <property type="term" value="C:cytosol"/>
    <property type="evidence" value="ECO:0007669"/>
    <property type="project" value="TreeGrafter"/>
</dbReference>
<comment type="similarity">
    <text evidence="13">Belongs to the helicase family. AddA subfamily.</text>
</comment>
<evidence type="ECO:0000259" key="15">
    <source>
        <dbReference type="PROSITE" id="PS51198"/>
    </source>
</evidence>
<evidence type="ECO:0000313" key="17">
    <source>
        <dbReference type="EMBL" id="TSJ60099.1"/>
    </source>
</evidence>
<dbReference type="NCBIfam" id="TIGR02785">
    <property type="entry name" value="addA_Gpos"/>
    <property type="match status" value="1"/>
</dbReference>
<evidence type="ECO:0000256" key="10">
    <source>
        <dbReference type="ARBA" id="ARBA00023235"/>
    </source>
</evidence>
<keyword evidence="5 13" id="KW-0347">Helicase</keyword>
<dbReference type="InterPro" id="IPR011335">
    <property type="entry name" value="Restrct_endonuc-II-like"/>
</dbReference>
<dbReference type="GO" id="GO:0033202">
    <property type="term" value="C:DNA helicase complex"/>
    <property type="evidence" value="ECO:0007669"/>
    <property type="project" value="TreeGrafter"/>
</dbReference>
<dbReference type="CDD" id="cd17932">
    <property type="entry name" value="DEXQc_UvrD"/>
    <property type="match status" value="1"/>
</dbReference>
<comment type="catalytic activity">
    <reaction evidence="11 13">
        <text>Couples ATP hydrolysis with the unwinding of duplex DNA by translocating in the 3'-5' direction.</text>
        <dbReference type="EC" id="5.6.2.4"/>
    </reaction>
</comment>
<sequence length="1236" mass="144778">MNWTKEQEQAIYEDGKDILVAAAAGSGKTAVLVERIIQKITRENDPYEIDEMLVATFTNAAAQEMRTRVGQALEKALAEYPDSQHLRKQLSLLQKAHISTLHAFCMEVVRKYGFELEIDPGFRILDDVESDLLRNDLLQETFEKWYGKEGEEQEAFFRFVDSFSNDRNDQAVMDLVLKVYEFSRQHPDPDDWLDRLSESYDVRDDMSMDKLEWMPIVRKDIEEKISAMEFEALQALEMAQFPEGPAHYVDTLEKDLQQIQLVKNSLQQPWEQLYEVFHEQKTFGRLSGKKAECDEDLKKSVKDLRDKFKKRMEKLVERWFSRHPDSLLNDLQKIKPQIEQLVTVVKEFHDKFQQEKKEQAVVDFSDLEHYCVQILSDGKDEAGQYLPSYIANQYRKQFREVLIDEYQDTNLVQEAILQLLTAGEDAGQLFMVGDVKQSIYRFRHAEPTLFMKKYKDFQREELAATRIDLARNFRSRKEVLDGANYIFRQLLDERVGEMEYEKEAELIYSNKVYEKLTTTNVECELHVVRKDEEDSVENDEWKYLKDAQIEARTYAKKIKDWIENSQIIDKGTEQPRSIQYRDIVVLMRSMTWAPVIEDELRQMGIPVYADLSTGYLEAMEIQVMMNVLRIIDNPMQDIPLASVLKSPIVGITEDGLAKIRLKGKRESFYQAMLNYIRAGEDSSLVEQLKQLKGLLESWREEARYGSLSKLIWKIYRDTAYFEYVGGTPGGKQRQANLRALYDRARSYERSSYQGLFRFLRFIERMEERNKNLASARALGEQEDVVRIMTIHSSKGLEFPYVILGAAGREFNQQDTKGRYILHKDYGLASKYMDVDQRILYNTFPFEALKVATARESLAEEMRVLYVALTRAKEKLVVVGQSKDWQKQLEKWNEVANHSEWVLPPHTRTDQATYLNWIGSALIRHQRNDELRISGLAGGIPDEIRQDESKWTIHVDHASEYLDPEWITAERDEKLYKAIQQWRADYLPERSEQYEEVDRRLRFRYPYQTSADKRAKQTVTEIKRLRQPVDEYGAADIVSQRPRISLERPRFMQVDQKPLTKAEAGSAMHTMMQHIPVNKEWNAEQLEEFIQELVFKEALTPDEGDVINREAILTLMNSDVGAMLTNAVSVEREIPFTMEVAASKIYPDWEDPTDESVLVQGVIDCLVETENGYELIDYKTDTITGELTDEKINDLKQRYETQVELYKQAIEMIWNIELNHVYLYFFDRNLLIDTNEE</sequence>
<dbReference type="InterPro" id="IPR011604">
    <property type="entry name" value="PDDEXK-like_dom_sf"/>
</dbReference>
<keyword evidence="6 13" id="KW-0269">Exonuclease</keyword>
<evidence type="ECO:0000256" key="3">
    <source>
        <dbReference type="ARBA" id="ARBA00022763"/>
    </source>
</evidence>
<keyword evidence="1 13" id="KW-0540">Nuclease</keyword>
<dbReference type="InterPro" id="IPR014017">
    <property type="entry name" value="DNA_helicase_UvrD-like_C"/>
</dbReference>
<keyword evidence="18" id="KW-1185">Reference proteome</keyword>
<evidence type="ECO:0000313" key="18">
    <source>
        <dbReference type="Proteomes" id="UP000316425"/>
    </source>
</evidence>
<keyword evidence="4 13" id="KW-0378">Hydrolase</keyword>
<comment type="subunit">
    <text evidence="13">Heterodimer of AddA and AddB/RexB.</text>
</comment>
<evidence type="ECO:0000256" key="8">
    <source>
        <dbReference type="ARBA" id="ARBA00023125"/>
    </source>
</evidence>
<evidence type="ECO:0000256" key="9">
    <source>
        <dbReference type="ARBA" id="ARBA00023204"/>
    </source>
</evidence>
<comment type="function">
    <text evidence="13">The heterodimer acts as both an ATP-dependent DNA helicase and an ATP-dependent, dual-direction single-stranded exonuclease. Recognizes the chi site generating a DNA molecule suitable for the initiation of homologous recombination. The AddA nuclease domain is required for chi fragment generation; this subunit has the helicase and 3' -&gt; 5' nuclease activities.</text>
</comment>
<dbReference type="PROSITE" id="PS51217">
    <property type="entry name" value="UVRD_HELICASE_CTER"/>
    <property type="match status" value="1"/>
</dbReference>
<feature type="binding site" evidence="14">
    <location>
        <begin position="22"/>
        <end position="29"/>
    </location>
    <ligand>
        <name>ATP</name>
        <dbReference type="ChEBI" id="CHEBI:30616"/>
    </ligand>
</feature>
<dbReference type="EMBL" id="VMHE01000035">
    <property type="protein sequence ID" value="TSJ60099.1"/>
    <property type="molecule type" value="Genomic_DNA"/>
</dbReference>
<dbReference type="RefSeq" id="WP_144089602.1">
    <property type="nucleotide sequence ID" value="NZ_VMHE01000035.1"/>
</dbReference>
<organism evidence="17 18">
    <name type="scientific">Allobacillus salarius</name>
    <dbReference type="NCBI Taxonomy" id="1955272"/>
    <lineage>
        <taxon>Bacteria</taxon>
        <taxon>Bacillati</taxon>
        <taxon>Bacillota</taxon>
        <taxon>Bacilli</taxon>
        <taxon>Bacillales</taxon>
        <taxon>Bacillaceae</taxon>
        <taxon>Allobacillus</taxon>
    </lineage>
</organism>
<dbReference type="Gene3D" id="3.40.50.300">
    <property type="entry name" value="P-loop containing nucleotide triphosphate hydrolases"/>
    <property type="match status" value="4"/>
</dbReference>
<keyword evidence="7 13" id="KW-0067">ATP-binding</keyword>
<dbReference type="FunFam" id="3.40.50.300:FF:001236">
    <property type="entry name" value="ATP-dependent helicase/nuclease subunit A"/>
    <property type="match status" value="1"/>
</dbReference>
<dbReference type="Proteomes" id="UP000316425">
    <property type="component" value="Unassembled WGS sequence"/>
</dbReference>
<dbReference type="InterPro" id="IPR027417">
    <property type="entry name" value="P-loop_NTPase"/>
</dbReference>
<dbReference type="OrthoDB" id="9810135at2"/>
<reference evidence="17 18" key="1">
    <citation type="submission" date="2019-07" db="EMBL/GenBank/DDBJ databases">
        <title>Allobacillus sp. nov. SKP isolated from shrimp paste of Euphausiacea.</title>
        <authorList>
            <person name="Kanchanasin P."/>
            <person name="Tanasupawat S."/>
            <person name="Shi W."/>
            <person name="Wu L."/>
            <person name="Ma J."/>
        </authorList>
    </citation>
    <scope>NUCLEOTIDE SEQUENCE [LARGE SCALE GENOMIC DNA]</scope>
    <source>
        <strain evidence="17 18">SKP4-8</strain>
    </source>
</reference>
<evidence type="ECO:0000256" key="13">
    <source>
        <dbReference type="HAMAP-Rule" id="MF_01451"/>
    </source>
</evidence>
<dbReference type="EC" id="3.1.-.-" evidence="13"/>
<dbReference type="EC" id="5.6.2.4" evidence="13"/>
<dbReference type="SUPFAM" id="SSF52540">
    <property type="entry name" value="P-loop containing nucleoside triphosphate hydrolases"/>
    <property type="match status" value="1"/>
</dbReference>
<comment type="caution">
    <text evidence="17">The sequence shown here is derived from an EMBL/GenBank/DDBJ whole genome shotgun (WGS) entry which is preliminary data.</text>
</comment>
<dbReference type="GO" id="GO:0005524">
    <property type="term" value="F:ATP binding"/>
    <property type="evidence" value="ECO:0007669"/>
    <property type="project" value="UniProtKB-UniRule"/>
</dbReference>
<accession>A0A556P6S6</accession>
<evidence type="ECO:0000256" key="1">
    <source>
        <dbReference type="ARBA" id="ARBA00022722"/>
    </source>
</evidence>
<dbReference type="GO" id="GO:0008408">
    <property type="term" value="F:3'-5' exonuclease activity"/>
    <property type="evidence" value="ECO:0007669"/>
    <property type="project" value="UniProtKB-UniRule"/>
</dbReference>
<dbReference type="PANTHER" id="PTHR11070">
    <property type="entry name" value="UVRD / RECB / PCRA DNA HELICASE FAMILY MEMBER"/>
    <property type="match status" value="1"/>
</dbReference>
<evidence type="ECO:0000259" key="16">
    <source>
        <dbReference type="PROSITE" id="PS51217"/>
    </source>
</evidence>
<dbReference type="HAMAP" id="MF_01451">
    <property type="entry name" value="AddA"/>
    <property type="match status" value="1"/>
</dbReference>
<dbReference type="GO" id="GO:0000724">
    <property type="term" value="P:double-strand break repair via homologous recombination"/>
    <property type="evidence" value="ECO:0007669"/>
    <property type="project" value="UniProtKB-UniRule"/>
</dbReference>
<name>A0A556P6S6_9BACI</name>
<dbReference type="InterPro" id="IPR038726">
    <property type="entry name" value="PDDEXK_AddAB-type"/>
</dbReference>
<keyword evidence="10 13" id="KW-0413">Isomerase</keyword>
<keyword evidence="3 13" id="KW-0227">DNA damage</keyword>
<evidence type="ECO:0000256" key="7">
    <source>
        <dbReference type="ARBA" id="ARBA00022840"/>
    </source>
</evidence>
<feature type="domain" description="UvrD-like helicase C-terminal" evidence="16">
    <location>
        <begin position="503"/>
        <end position="795"/>
    </location>
</feature>
<comment type="catalytic activity">
    <reaction evidence="12 13">
        <text>ATP + H2O = ADP + phosphate + H(+)</text>
        <dbReference type="Rhea" id="RHEA:13065"/>
        <dbReference type="ChEBI" id="CHEBI:15377"/>
        <dbReference type="ChEBI" id="CHEBI:15378"/>
        <dbReference type="ChEBI" id="CHEBI:30616"/>
        <dbReference type="ChEBI" id="CHEBI:43474"/>
        <dbReference type="ChEBI" id="CHEBI:456216"/>
        <dbReference type="EC" id="5.6.2.4"/>
    </reaction>
</comment>
<dbReference type="GO" id="GO:0003690">
    <property type="term" value="F:double-stranded DNA binding"/>
    <property type="evidence" value="ECO:0007669"/>
    <property type="project" value="UniProtKB-UniRule"/>
</dbReference>
<protein>
    <recommendedName>
        <fullName evidence="13">ATP-dependent helicase/nuclease subunit A</fullName>
        <ecNumber evidence="13">3.1.-.-</ecNumber>
        <ecNumber evidence="13">5.6.2.4</ecNumber>
    </recommendedName>
    <alternativeName>
        <fullName evidence="13">ATP-dependent helicase/nuclease AddA</fullName>
    </alternativeName>
    <alternativeName>
        <fullName evidence="13">DNA 3'-5' helicase AddA</fullName>
    </alternativeName>
</protein>
<keyword evidence="9 13" id="KW-0234">DNA repair</keyword>
<evidence type="ECO:0000256" key="2">
    <source>
        <dbReference type="ARBA" id="ARBA00022741"/>
    </source>
</evidence>
<dbReference type="Gene3D" id="3.90.320.10">
    <property type="match status" value="1"/>
</dbReference>
<evidence type="ECO:0000256" key="6">
    <source>
        <dbReference type="ARBA" id="ARBA00022839"/>
    </source>
</evidence>
<dbReference type="PROSITE" id="PS51198">
    <property type="entry name" value="UVRD_HELICASE_ATP_BIND"/>
    <property type="match status" value="1"/>
</dbReference>
<dbReference type="Pfam" id="PF00580">
    <property type="entry name" value="UvrD-helicase"/>
    <property type="match status" value="1"/>
</dbReference>
<dbReference type="GO" id="GO:0043138">
    <property type="term" value="F:3'-5' DNA helicase activity"/>
    <property type="evidence" value="ECO:0007669"/>
    <property type="project" value="UniProtKB-UniRule"/>
</dbReference>
<evidence type="ECO:0000256" key="12">
    <source>
        <dbReference type="ARBA" id="ARBA00048988"/>
    </source>
</evidence>
<dbReference type="PANTHER" id="PTHR11070:SF48">
    <property type="entry name" value="ATP-DEPENDENT HELICASE_NUCLEASE SUBUNIT A"/>
    <property type="match status" value="1"/>
</dbReference>